<dbReference type="Proteomes" id="UP000095349">
    <property type="component" value="Chromosome"/>
</dbReference>
<dbReference type="RefSeq" id="WP_069976839.1">
    <property type="nucleotide sequence ID" value="NZ_CP017316.1"/>
</dbReference>
<evidence type="ECO:0000256" key="1">
    <source>
        <dbReference type="SAM" id="MobiDB-lite"/>
    </source>
</evidence>
<accession>A0A1D8G1Y8</accession>
<dbReference type="EMBL" id="CP017316">
    <property type="protein sequence ID" value="AOT59473.1"/>
    <property type="molecule type" value="Genomic_DNA"/>
</dbReference>
<evidence type="ECO:0000313" key="3">
    <source>
        <dbReference type="Proteomes" id="UP000095349"/>
    </source>
</evidence>
<dbReference type="AlphaFoldDB" id="A0A1D8G1Y8"/>
<evidence type="ECO:0008006" key="4">
    <source>
        <dbReference type="Google" id="ProtNLM"/>
    </source>
</evidence>
<sequence length="75" mass="7680">MSDILRNEDITTLDSHAPAPPAGKGSALTVPDGRTDVPQQADATELESLDSHAPAPAALDDIATMDSHAPAPPAR</sequence>
<keyword evidence="3" id="KW-1185">Reference proteome</keyword>
<organism evidence="2 3">
    <name type="scientific">Streptomyces rubrolavendulae</name>
    <dbReference type="NCBI Taxonomy" id="285473"/>
    <lineage>
        <taxon>Bacteria</taxon>
        <taxon>Bacillati</taxon>
        <taxon>Actinomycetota</taxon>
        <taxon>Actinomycetes</taxon>
        <taxon>Kitasatosporales</taxon>
        <taxon>Streptomycetaceae</taxon>
        <taxon>Streptomyces</taxon>
    </lineage>
</organism>
<reference evidence="2 3" key="1">
    <citation type="submission" date="2016-09" db="EMBL/GenBank/DDBJ databases">
        <title>Streptomyces rubrolavendulae MJM4426 Genome sequencing and assembly.</title>
        <authorList>
            <person name="Kim J.-G."/>
        </authorList>
    </citation>
    <scope>NUCLEOTIDE SEQUENCE [LARGE SCALE GENOMIC DNA]</scope>
    <source>
        <strain evidence="2 3">MJM4426</strain>
    </source>
</reference>
<evidence type="ECO:0000313" key="2">
    <source>
        <dbReference type="EMBL" id="AOT59473.1"/>
    </source>
</evidence>
<protein>
    <recommendedName>
        <fullName evidence="4">Sigma-like protein</fullName>
    </recommendedName>
</protein>
<feature type="region of interest" description="Disordered" evidence="1">
    <location>
        <begin position="1"/>
        <end position="75"/>
    </location>
</feature>
<dbReference type="GeneID" id="91403862"/>
<dbReference type="OrthoDB" id="4269235at2"/>
<dbReference type="KEGG" id="srn:A4G23_02315"/>
<gene>
    <name evidence="2" type="ORF">A4G23_02315</name>
</gene>
<name>A0A1D8G1Y8_9ACTN</name>
<proteinExistence type="predicted"/>